<sequence>MIGRKATRALLLLLASAALAAALEWVGIPAGLLLGPMIAGIAFAVRGWTVTIPAAAFRAAQALVGVLIAGSIDADLLSEVGRRPSLFAGTTVATLAVSVVIGVVLTWRRWLPGTTALWGAMPGAATAMVLMARENGADARLVAVMSYVRVACVAALASILSVLLAGHGSGAAGGSPWIGAVDPTGVATATGIAIAGAVGGAKLRLPAAALVGPLLLGAALHLAGIRFALPSWLLAMAYAVVGWRIGLSFTREIVAVAARALPRILLATGATIVASAGLAMLLAHVAGVSPVTAYLATSPGGMDSVAIIAAETPVDVSFVMAMQALRFFAVLAVGPALARLLAHRFADRDGRASGQDAPTG</sequence>
<keyword evidence="1" id="KW-0472">Membrane</keyword>
<feature type="transmembrane region" description="Helical" evidence="1">
    <location>
        <begin position="231"/>
        <end position="249"/>
    </location>
</feature>
<gene>
    <name evidence="3" type="ORF">SAMN05192583_1269</name>
</gene>
<dbReference type="PANTHER" id="PTHR38457">
    <property type="entry name" value="REGULATOR ABRB-RELATED"/>
    <property type="match status" value="1"/>
</dbReference>
<keyword evidence="4" id="KW-1185">Reference proteome</keyword>
<dbReference type="NCBIfam" id="TIGR03082">
    <property type="entry name" value="Gneg_AbrB_dup"/>
    <property type="match status" value="2"/>
</dbReference>
<evidence type="ECO:0000256" key="2">
    <source>
        <dbReference type="SAM" id="SignalP"/>
    </source>
</evidence>
<evidence type="ECO:0008006" key="5">
    <source>
        <dbReference type="Google" id="ProtNLM"/>
    </source>
</evidence>
<dbReference type="Proteomes" id="UP000199206">
    <property type="component" value="Unassembled WGS sequence"/>
</dbReference>
<feature type="signal peptide" evidence="2">
    <location>
        <begin position="1"/>
        <end position="20"/>
    </location>
</feature>
<keyword evidence="2" id="KW-0732">Signal</keyword>
<dbReference type="EMBL" id="FOCF01000002">
    <property type="protein sequence ID" value="SEM79548.1"/>
    <property type="molecule type" value="Genomic_DNA"/>
</dbReference>
<feature type="transmembrane region" description="Helical" evidence="1">
    <location>
        <begin position="177"/>
        <end position="198"/>
    </location>
</feature>
<keyword evidence="1" id="KW-1133">Transmembrane helix</keyword>
<dbReference type="STRING" id="1166340.SAMN05192583_1269"/>
<feature type="transmembrane region" description="Helical" evidence="1">
    <location>
        <begin position="113"/>
        <end position="132"/>
    </location>
</feature>
<feature type="transmembrane region" description="Helical" evidence="1">
    <location>
        <begin position="205"/>
        <end position="225"/>
    </location>
</feature>
<accession>A0A1H8BC23</accession>
<reference evidence="4" key="1">
    <citation type="submission" date="2016-10" db="EMBL/GenBank/DDBJ databases">
        <authorList>
            <person name="Varghese N."/>
            <person name="Submissions S."/>
        </authorList>
    </citation>
    <scope>NUCLEOTIDE SEQUENCE [LARGE SCALE GENOMIC DNA]</scope>
    <source>
        <strain evidence="4">S6-262</strain>
    </source>
</reference>
<feature type="transmembrane region" description="Helical" evidence="1">
    <location>
        <begin position="144"/>
        <end position="165"/>
    </location>
</feature>
<keyword evidence="1" id="KW-0812">Transmembrane</keyword>
<evidence type="ECO:0000313" key="4">
    <source>
        <dbReference type="Proteomes" id="UP000199206"/>
    </source>
</evidence>
<dbReference type="PANTHER" id="PTHR38457:SF1">
    <property type="entry name" value="REGULATOR ABRB-RELATED"/>
    <property type="match status" value="1"/>
</dbReference>
<evidence type="ECO:0000256" key="1">
    <source>
        <dbReference type="SAM" id="Phobius"/>
    </source>
</evidence>
<name>A0A1H8BC23_9SPHN</name>
<feature type="transmembrane region" description="Helical" evidence="1">
    <location>
        <begin position="86"/>
        <end position="107"/>
    </location>
</feature>
<dbReference type="Pfam" id="PF05145">
    <property type="entry name" value="AbrB"/>
    <property type="match status" value="1"/>
</dbReference>
<feature type="transmembrane region" description="Helical" evidence="1">
    <location>
        <begin position="324"/>
        <end position="342"/>
    </location>
</feature>
<dbReference type="PIRSF" id="PIRSF038991">
    <property type="entry name" value="Protein_AbrB"/>
    <property type="match status" value="1"/>
</dbReference>
<proteinExistence type="predicted"/>
<organism evidence="3 4">
    <name type="scientific">Sphingomonas gellani</name>
    <dbReference type="NCBI Taxonomy" id="1166340"/>
    <lineage>
        <taxon>Bacteria</taxon>
        <taxon>Pseudomonadati</taxon>
        <taxon>Pseudomonadota</taxon>
        <taxon>Alphaproteobacteria</taxon>
        <taxon>Sphingomonadales</taxon>
        <taxon>Sphingomonadaceae</taxon>
        <taxon>Sphingomonas</taxon>
    </lineage>
</organism>
<dbReference type="RefSeq" id="WP_093664587.1">
    <property type="nucleotide sequence ID" value="NZ_FOCF01000002.1"/>
</dbReference>
<feature type="chain" id="PRO_5011457395" description="Ammonia monooxygenase" evidence="2">
    <location>
        <begin position="21"/>
        <end position="360"/>
    </location>
</feature>
<protein>
    <recommendedName>
        <fullName evidence="5">Ammonia monooxygenase</fullName>
    </recommendedName>
</protein>
<dbReference type="InterPro" id="IPR007820">
    <property type="entry name" value="AbrB_fam"/>
</dbReference>
<dbReference type="InterPro" id="IPR017516">
    <property type="entry name" value="AbrB_dup"/>
</dbReference>
<dbReference type="OrthoDB" id="9809910at2"/>
<feature type="transmembrane region" description="Helical" evidence="1">
    <location>
        <begin position="261"/>
        <end position="286"/>
    </location>
</feature>
<dbReference type="AlphaFoldDB" id="A0A1H8BC23"/>
<evidence type="ECO:0000313" key="3">
    <source>
        <dbReference type="EMBL" id="SEM79548.1"/>
    </source>
</evidence>
<dbReference type="GO" id="GO:0010468">
    <property type="term" value="P:regulation of gene expression"/>
    <property type="evidence" value="ECO:0007669"/>
    <property type="project" value="InterPro"/>
</dbReference>
<dbReference type="GO" id="GO:0016020">
    <property type="term" value="C:membrane"/>
    <property type="evidence" value="ECO:0007669"/>
    <property type="project" value="InterPro"/>
</dbReference>